<gene>
    <name evidence="1" type="ORF">EVAR_36563_1</name>
</gene>
<organism evidence="1 2">
    <name type="scientific">Eumeta variegata</name>
    <name type="common">Bagworm moth</name>
    <name type="synonym">Eumeta japonica</name>
    <dbReference type="NCBI Taxonomy" id="151549"/>
    <lineage>
        <taxon>Eukaryota</taxon>
        <taxon>Metazoa</taxon>
        <taxon>Ecdysozoa</taxon>
        <taxon>Arthropoda</taxon>
        <taxon>Hexapoda</taxon>
        <taxon>Insecta</taxon>
        <taxon>Pterygota</taxon>
        <taxon>Neoptera</taxon>
        <taxon>Endopterygota</taxon>
        <taxon>Lepidoptera</taxon>
        <taxon>Glossata</taxon>
        <taxon>Ditrysia</taxon>
        <taxon>Tineoidea</taxon>
        <taxon>Psychidae</taxon>
        <taxon>Oiketicinae</taxon>
        <taxon>Eumeta</taxon>
    </lineage>
</organism>
<dbReference type="Proteomes" id="UP000299102">
    <property type="component" value="Unassembled WGS sequence"/>
</dbReference>
<keyword evidence="2" id="KW-1185">Reference proteome</keyword>
<proteinExistence type="predicted"/>
<name>A0A4C1XXU6_EUMVA</name>
<comment type="caution">
    <text evidence="1">The sequence shown here is derived from an EMBL/GenBank/DDBJ whole genome shotgun (WGS) entry which is preliminary data.</text>
</comment>
<protein>
    <submittedName>
        <fullName evidence="1">Uncharacterized protein</fullName>
    </submittedName>
</protein>
<dbReference type="AlphaFoldDB" id="A0A4C1XXU6"/>
<reference evidence="1 2" key="1">
    <citation type="journal article" date="2019" name="Commun. Biol.">
        <title>The bagworm genome reveals a unique fibroin gene that provides high tensile strength.</title>
        <authorList>
            <person name="Kono N."/>
            <person name="Nakamura H."/>
            <person name="Ohtoshi R."/>
            <person name="Tomita M."/>
            <person name="Numata K."/>
            <person name="Arakawa K."/>
        </authorList>
    </citation>
    <scope>NUCLEOTIDE SEQUENCE [LARGE SCALE GENOMIC DNA]</scope>
</reference>
<dbReference type="EMBL" id="BGZK01001024">
    <property type="protein sequence ID" value="GBP68801.1"/>
    <property type="molecule type" value="Genomic_DNA"/>
</dbReference>
<evidence type="ECO:0000313" key="1">
    <source>
        <dbReference type="EMBL" id="GBP68801.1"/>
    </source>
</evidence>
<sequence>MLDTFADFTAMLVPIPKGPAGAPAAPAGCVRTRARAGPATSQLAVLAFRKVMHSHRVPRSAGLILFLLGRVRALISSPAYRPLVILIAFRFSKRLARSSLQSFSFNSGS</sequence>
<accession>A0A4C1XXU6</accession>
<evidence type="ECO:0000313" key="2">
    <source>
        <dbReference type="Proteomes" id="UP000299102"/>
    </source>
</evidence>